<feature type="transmembrane region" description="Helical" evidence="6">
    <location>
        <begin position="332"/>
        <end position="354"/>
    </location>
</feature>
<sequence length="852" mass="92680">MFSSILSLSLKMTQRDWRAGELRFLLVALMVAVASLSSVGFFVDRLRNGLNRDAHQVLASDLLVSSAQALNPEWKNKAQHAGLQVAETVVFPSMALSSGQSSVQPSGQSGGAASGNEMGMAKLVTLKAVTNNYPLRGKLKLNQADKEVATDETPKRGTAWIDPALFGSLKVAMGDPITLGEQQFTVAASIASEPDRGSGFLSFSPRVMIAMDDLAATKLIQDGSRVTYRLLLAGDKVSIKEFQTFLEQEIKTKSLKGVRLETIESGNEQMRTTLDRAEQFLSMVSMLSAMLAAVAVAMAARRFMLRHIDACAMLRCLGLTQNQVTVMYLFEFLMLGVAGSIAGVALGFAGHYVLLEWLGKLVTNDLPPASFLPALQGLAIGILLLIGFAMPPILQLRNVPHNRVIRREQDAPQALTLATYGLGLAVFVGLLLWQTGDLKVGLMVAAGFLIGMLSFALVARVCIMGLKRLRNVFNHSAWRFAITALQRRPGATVVQVVALSLGLMALLLLTVVRSDLIAAWKQSTPADAPNHFVINIQPEQKNEIAKRLENFAQPKIYPMIRGRLIEVNGNVLKPDSYQDERANGLVEREFNLSTMTDLPYLNKIVAGEWYQDTSATEPEASVEEGLAKTLKLQLGDKMTFDIAGQKMTAKITSLRKLDWGSMRVNFFVVINPKAMQNMPQTFITAFRVPDTNKQFANQLTLDFPNLTVMDVGAILKQLQDVLDQVITAVEFLFLFTLVSGILVLYAALAGSQDLRMREAALLRALGATRQQLSQAQWIEFLLVGSVAGALAASGASAIGWALATYSFKFAWSFSSLVWGAGVVVGAACALIGGWLGLRNVLKQPPLLSLRNS</sequence>
<reference evidence="8 9" key="1">
    <citation type="submission" date="2024-09" db="EMBL/GenBank/DDBJ databases">
        <authorList>
            <person name="Sun Q."/>
            <person name="Mori K."/>
        </authorList>
    </citation>
    <scope>NUCLEOTIDE SEQUENCE [LARGE SCALE GENOMIC DNA]</scope>
    <source>
        <strain evidence="8 9">CCM 8677</strain>
    </source>
</reference>
<evidence type="ECO:0000256" key="4">
    <source>
        <dbReference type="ARBA" id="ARBA00022989"/>
    </source>
</evidence>
<dbReference type="RefSeq" id="WP_390213604.1">
    <property type="nucleotide sequence ID" value="NZ_JBHLXJ010000015.1"/>
</dbReference>
<evidence type="ECO:0000256" key="1">
    <source>
        <dbReference type="ARBA" id="ARBA00004651"/>
    </source>
</evidence>
<feature type="transmembrane region" description="Helical" evidence="6">
    <location>
        <begin position="725"/>
        <end position="748"/>
    </location>
</feature>
<feature type="transmembrane region" description="Helical" evidence="6">
    <location>
        <begin position="280"/>
        <end position="300"/>
    </location>
</feature>
<evidence type="ECO:0000256" key="2">
    <source>
        <dbReference type="ARBA" id="ARBA00022475"/>
    </source>
</evidence>
<dbReference type="InterPro" id="IPR003838">
    <property type="entry name" value="ABC3_permease_C"/>
</dbReference>
<keyword evidence="3 6" id="KW-0812">Transmembrane</keyword>
<keyword evidence="2" id="KW-1003">Cell membrane</keyword>
<keyword evidence="4 6" id="KW-1133">Transmembrane helix</keyword>
<name>A0ABV6IJJ7_9BURK</name>
<dbReference type="InterPro" id="IPR038766">
    <property type="entry name" value="Membrane_comp_ABC_pdt"/>
</dbReference>
<evidence type="ECO:0000256" key="5">
    <source>
        <dbReference type="ARBA" id="ARBA00023136"/>
    </source>
</evidence>
<comment type="subcellular location">
    <subcellularLocation>
        <location evidence="1">Cell membrane</location>
        <topology evidence="1">Multi-pass membrane protein</topology>
    </subcellularLocation>
</comment>
<evidence type="ECO:0000256" key="3">
    <source>
        <dbReference type="ARBA" id="ARBA00022692"/>
    </source>
</evidence>
<feature type="transmembrane region" description="Helical" evidence="6">
    <location>
        <begin position="374"/>
        <end position="394"/>
    </location>
</feature>
<feature type="transmembrane region" description="Helical" evidence="6">
    <location>
        <begin position="493"/>
        <end position="512"/>
    </location>
</feature>
<evidence type="ECO:0000256" key="6">
    <source>
        <dbReference type="SAM" id="Phobius"/>
    </source>
</evidence>
<feature type="transmembrane region" description="Helical" evidence="6">
    <location>
        <begin position="815"/>
        <end position="837"/>
    </location>
</feature>
<dbReference type="PANTHER" id="PTHR30287">
    <property type="entry name" value="MEMBRANE COMPONENT OF PREDICTED ABC SUPERFAMILY METABOLITE UPTAKE TRANSPORTER"/>
    <property type="match status" value="1"/>
</dbReference>
<dbReference type="Pfam" id="PF02687">
    <property type="entry name" value="FtsX"/>
    <property type="match status" value="2"/>
</dbReference>
<keyword evidence="9" id="KW-1185">Reference proteome</keyword>
<feature type="transmembrane region" description="Helical" evidence="6">
    <location>
        <begin position="440"/>
        <end position="463"/>
    </location>
</feature>
<gene>
    <name evidence="8" type="ORF">ACFFJH_14595</name>
</gene>
<feature type="domain" description="ABC3 transporter permease C-terminal" evidence="7">
    <location>
        <begin position="731"/>
        <end position="845"/>
    </location>
</feature>
<dbReference type="EMBL" id="JBHLXJ010000015">
    <property type="protein sequence ID" value="MFC0351044.1"/>
    <property type="molecule type" value="Genomic_DNA"/>
</dbReference>
<feature type="transmembrane region" description="Helical" evidence="6">
    <location>
        <begin position="21"/>
        <end position="43"/>
    </location>
</feature>
<evidence type="ECO:0000313" key="9">
    <source>
        <dbReference type="Proteomes" id="UP001589844"/>
    </source>
</evidence>
<keyword evidence="5 6" id="KW-0472">Membrane</keyword>
<organism evidence="8 9">
    <name type="scientific">Undibacterium danionis</name>
    <dbReference type="NCBI Taxonomy" id="1812100"/>
    <lineage>
        <taxon>Bacteria</taxon>
        <taxon>Pseudomonadati</taxon>
        <taxon>Pseudomonadota</taxon>
        <taxon>Betaproteobacteria</taxon>
        <taxon>Burkholderiales</taxon>
        <taxon>Oxalobacteraceae</taxon>
        <taxon>Undibacterium</taxon>
    </lineage>
</organism>
<feature type="domain" description="ABC3 transporter permease C-terminal" evidence="7">
    <location>
        <begin position="283"/>
        <end position="398"/>
    </location>
</feature>
<evidence type="ECO:0000313" key="8">
    <source>
        <dbReference type="EMBL" id="MFC0351044.1"/>
    </source>
</evidence>
<protein>
    <submittedName>
        <fullName evidence="8">ABC transporter permease</fullName>
    </submittedName>
</protein>
<feature type="transmembrane region" description="Helical" evidence="6">
    <location>
        <begin position="780"/>
        <end position="803"/>
    </location>
</feature>
<comment type="caution">
    <text evidence="8">The sequence shown here is derived from an EMBL/GenBank/DDBJ whole genome shotgun (WGS) entry which is preliminary data.</text>
</comment>
<accession>A0ABV6IJJ7</accession>
<feature type="transmembrane region" description="Helical" evidence="6">
    <location>
        <begin position="414"/>
        <end position="434"/>
    </location>
</feature>
<evidence type="ECO:0000259" key="7">
    <source>
        <dbReference type="Pfam" id="PF02687"/>
    </source>
</evidence>
<dbReference type="Proteomes" id="UP001589844">
    <property type="component" value="Unassembled WGS sequence"/>
</dbReference>
<proteinExistence type="predicted"/>
<dbReference type="PANTHER" id="PTHR30287:SF1">
    <property type="entry name" value="INNER MEMBRANE PROTEIN"/>
    <property type="match status" value="1"/>
</dbReference>